<sequence length="307" mass="31645">MSEPPMPPRRPLATFLRPSAPAPAEPADRPAAPDDTPPAPSMTSVGDRIAPLAVEQVIDAQPLHAPQPSAPGPGIGVDSDADAAHRFVADAAPAAAPVGQAPAPAPSPSPSTALPDDGRALGGDAPAPATAALPPADAITTPSFLRLPGARLRTPRWQWGMVAGLAALLLVQIAVADRARLAADAGTRPWIAGLCSVLRCALPAWREPTAFSMLSRDVRPVAGVAGALQVQASIRNDARWAQAWPSLRLSLSDADGRVIGTNVFAPADYLDRATDPAATLEPGQSAQIAFRVREPAASTVAFTFEFL</sequence>
<feature type="region of interest" description="Disordered" evidence="1">
    <location>
        <begin position="1"/>
        <end position="80"/>
    </location>
</feature>
<dbReference type="RefSeq" id="WP_341986979.1">
    <property type="nucleotide sequence ID" value="NZ_JBBYHY010000005.1"/>
</dbReference>
<feature type="compositionally biased region" description="Pro residues" evidence="1">
    <location>
        <begin position="1"/>
        <end position="10"/>
    </location>
</feature>
<evidence type="ECO:0000256" key="1">
    <source>
        <dbReference type="SAM" id="MobiDB-lite"/>
    </source>
</evidence>
<evidence type="ECO:0000313" key="3">
    <source>
        <dbReference type="Proteomes" id="UP001455088"/>
    </source>
</evidence>
<name>A0ABU9JPE7_9GAMM</name>
<dbReference type="Proteomes" id="UP001455088">
    <property type="component" value="Unassembled WGS sequence"/>
</dbReference>
<gene>
    <name evidence="2" type="ORF">AAE039_10940</name>
</gene>
<feature type="compositionally biased region" description="Low complexity" evidence="1">
    <location>
        <begin position="122"/>
        <end position="135"/>
    </location>
</feature>
<dbReference type="EMBL" id="JBBYHY010000005">
    <property type="protein sequence ID" value="MEL3954077.1"/>
    <property type="molecule type" value="Genomic_DNA"/>
</dbReference>
<accession>A0ABU9JPE7</accession>
<comment type="caution">
    <text evidence="2">The sequence shown here is derived from an EMBL/GenBank/DDBJ whole genome shotgun (WGS) entry which is preliminary data.</text>
</comment>
<feature type="region of interest" description="Disordered" evidence="1">
    <location>
        <begin position="94"/>
        <end position="135"/>
    </location>
</feature>
<protein>
    <submittedName>
        <fullName evidence="2">DUF3426 domain-containing protein</fullName>
    </submittedName>
</protein>
<dbReference type="InterPro" id="IPR021834">
    <property type="entry name" value="DUF3426"/>
</dbReference>
<dbReference type="Pfam" id="PF11906">
    <property type="entry name" value="DUF3426"/>
    <property type="match status" value="1"/>
</dbReference>
<keyword evidence="3" id="KW-1185">Reference proteome</keyword>
<proteinExistence type="predicted"/>
<evidence type="ECO:0000313" key="2">
    <source>
        <dbReference type="EMBL" id="MEL3954077.1"/>
    </source>
</evidence>
<reference evidence="2 3" key="1">
    <citation type="submission" date="2024-04" db="EMBL/GenBank/DDBJ databases">
        <title>Bacterial endophytes with biocontrol capabilities against important plant pathogens.</title>
        <authorList>
            <person name="Alayande K.A."/>
        </authorList>
    </citation>
    <scope>NUCLEOTIDE SEQUENCE [LARGE SCALE GENOMIC DNA]</scope>
    <source>
        <strain evidence="2 3">KV22</strain>
    </source>
</reference>
<organism evidence="2 3">
    <name type="scientific">Stenotrophomonas bentonitica</name>
    <dbReference type="NCBI Taxonomy" id="1450134"/>
    <lineage>
        <taxon>Bacteria</taxon>
        <taxon>Pseudomonadati</taxon>
        <taxon>Pseudomonadota</taxon>
        <taxon>Gammaproteobacteria</taxon>
        <taxon>Lysobacterales</taxon>
        <taxon>Lysobacteraceae</taxon>
        <taxon>Stenotrophomonas</taxon>
    </lineage>
</organism>